<evidence type="ECO:0000313" key="5">
    <source>
        <dbReference type="EMBL" id="OFV71122.1"/>
    </source>
</evidence>
<protein>
    <submittedName>
        <fullName evidence="6">4Fe-4S dicluster domain-containing protein</fullName>
    </submittedName>
    <submittedName>
        <fullName evidence="5">NAD(P)H-quinone oxidoreductase subunit I, chloroplastic</fullName>
        <ecNumber evidence="5">1.6.5.11</ecNumber>
    </submittedName>
</protein>
<dbReference type="Pfam" id="PF13237">
    <property type="entry name" value="Fer4_10"/>
    <property type="match status" value="1"/>
</dbReference>
<dbReference type="GO" id="GO:0046872">
    <property type="term" value="F:metal ion binding"/>
    <property type="evidence" value="ECO:0007669"/>
    <property type="project" value="UniProtKB-KW"/>
</dbReference>
<dbReference type="OrthoDB" id="9794954at2"/>
<evidence type="ECO:0000256" key="2">
    <source>
        <dbReference type="ARBA" id="ARBA00023004"/>
    </source>
</evidence>
<dbReference type="EMBL" id="LKEU01000027">
    <property type="protein sequence ID" value="OFV71122.1"/>
    <property type="molecule type" value="Genomic_DNA"/>
</dbReference>
<dbReference type="Proteomes" id="UP000176244">
    <property type="component" value="Unassembled WGS sequence"/>
</dbReference>
<dbReference type="InterPro" id="IPR017900">
    <property type="entry name" value="4Fe4S_Fe_S_CS"/>
</dbReference>
<dbReference type="GO" id="GO:0051536">
    <property type="term" value="F:iron-sulfur cluster binding"/>
    <property type="evidence" value="ECO:0007669"/>
    <property type="project" value="UniProtKB-KW"/>
</dbReference>
<evidence type="ECO:0000256" key="3">
    <source>
        <dbReference type="ARBA" id="ARBA00023014"/>
    </source>
</evidence>
<dbReference type="SUPFAM" id="SSF54862">
    <property type="entry name" value="4Fe-4S ferredoxins"/>
    <property type="match status" value="1"/>
</dbReference>
<dbReference type="InterPro" id="IPR017896">
    <property type="entry name" value="4Fe4S_Fe-S-bd"/>
</dbReference>
<keyword evidence="3" id="KW-0411">Iron-sulfur</keyword>
<accession>A0A1F2PJW3</accession>
<dbReference type="PROSITE" id="PS51379">
    <property type="entry name" value="4FE4S_FER_2"/>
    <property type="match status" value="2"/>
</dbReference>
<keyword evidence="1" id="KW-0479">Metal-binding</keyword>
<evidence type="ECO:0000259" key="4">
    <source>
        <dbReference type="PROSITE" id="PS51379"/>
    </source>
</evidence>
<dbReference type="AlphaFoldDB" id="A0A1F2PJW3"/>
<keyword evidence="2" id="KW-0408">Iron</keyword>
<keyword evidence="5" id="KW-0560">Oxidoreductase</keyword>
<proteinExistence type="predicted"/>
<evidence type="ECO:0000313" key="8">
    <source>
        <dbReference type="Proteomes" id="UP000322619"/>
    </source>
</evidence>
<feature type="domain" description="4Fe-4S ferredoxin-type" evidence="4">
    <location>
        <begin position="42"/>
        <end position="70"/>
    </location>
</feature>
<dbReference type="EC" id="1.6.5.11" evidence="5"/>
<reference evidence="5 7" key="1">
    <citation type="submission" date="2015-09" db="EMBL/GenBank/DDBJ databases">
        <title>Genome sequence of Acetobacterium wieringae DSM 1911.</title>
        <authorList>
            <person name="Poehlein A."/>
            <person name="Bengelsdorf F.R."/>
            <person name="Schiel-Bengelsdorf B."/>
            <person name="Duerre P."/>
            <person name="Daniel R."/>
        </authorList>
    </citation>
    <scope>NUCLEOTIDE SEQUENCE [LARGE SCALE GENOMIC DNA]</scope>
    <source>
        <strain evidence="5 7">DSM 1911</strain>
    </source>
</reference>
<organism evidence="5 7">
    <name type="scientific">Acetobacterium wieringae</name>
    <dbReference type="NCBI Taxonomy" id="52694"/>
    <lineage>
        <taxon>Bacteria</taxon>
        <taxon>Bacillati</taxon>
        <taxon>Bacillota</taxon>
        <taxon>Clostridia</taxon>
        <taxon>Eubacteriales</taxon>
        <taxon>Eubacteriaceae</taxon>
        <taxon>Acetobacterium</taxon>
    </lineage>
</organism>
<feature type="domain" description="4Fe-4S ferredoxin-type" evidence="4">
    <location>
        <begin position="5"/>
        <end position="34"/>
    </location>
</feature>
<evidence type="ECO:0000256" key="1">
    <source>
        <dbReference type="ARBA" id="ARBA00022723"/>
    </source>
</evidence>
<evidence type="ECO:0000313" key="7">
    <source>
        <dbReference type="Proteomes" id="UP000176244"/>
    </source>
</evidence>
<gene>
    <name evidence="5" type="primary">ndhI_2</name>
    <name evidence="5" type="ORF">ACWI_17080</name>
    <name evidence="6" type="ORF">FXB42_12805</name>
</gene>
<dbReference type="RefSeq" id="WP_070371000.1">
    <property type="nucleotide sequence ID" value="NZ_CP097897.1"/>
</dbReference>
<dbReference type="GO" id="GO:0016491">
    <property type="term" value="F:oxidoreductase activity"/>
    <property type="evidence" value="ECO:0007669"/>
    <property type="project" value="UniProtKB-KW"/>
</dbReference>
<reference evidence="6 8" key="2">
    <citation type="submission" date="2019-08" db="EMBL/GenBank/DDBJ databases">
        <title>Isolation and enrichment of carboxydotrophic bacteria from anaerobic sludge for the production of bio-based chemicals from syngas.</title>
        <authorList>
            <person name="Antares A.L."/>
            <person name="Moreira J."/>
            <person name="Diender M."/>
            <person name="Parshina S.N."/>
            <person name="Stams A.J.M."/>
            <person name="Alves M."/>
            <person name="Alves J.I."/>
            <person name="Sousa D.Z."/>
        </authorList>
    </citation>
    <scope>NUCLEOTIDE SEQUENCE [LARGE SCALE GENOMIC DNA]</scope>
    <source>
        <strain evidence="6 8">JM</strain>
    </source>
</reference>
<dbReference type="Gene3D" id="3.30.70.20">
    <property type="match status" value="1"/>
</dbReference>
<comment type="caution">
    <text evidence="5">The sequence shown here is derived from an EMBL/GenBank/DDBJ whole genome shotgun (WGS) entry which is preliminary data.</text>
</comment>
<name>A0A1F2PJW3_9FIRM</name>
<evidence type="ECO:0000313" key="6">
    <source>
        <dbReference type="EMBL" id="TYC84207.1"/>
    </source>
</evidence>
<dbReference type="EMBL" id="VSLA01000026">
    <property type="protein sequence ID" value="TYC84207.1"/>
    <property type="molecule type" value="Genomic_DNA"/>
</dbReference>
<dbReference type="Proteomes" id="UP000322619">
    <property type="component" value="Unassembled WGS sequence"/>
</dbReference>
<sequence length="70" mass="7837">MADKKKPVINYELCMACGICSGDCPLSCIVLRKTDIDSYQKAYPVLDEYYRCTGCTRCAKACPMEAIQMI</sequence>
<dbReference type="PROSITE" id="PS00198">
    <property type="entry name" value="4FE4S_FER_1"/>
    <property type="match status" value="1"/>
</dbReference>
<dbReference type="STRING" id="52694.ACWI_17080"/>